<dbReference type="STRING" id="37653.A0A0L8GEZ7"/>
<dbReference type="PANTHER" id="PTHR37162:SF1">
    <property type="entry name" value="BED-TYPE DOMAIN-CONTAINING PROTEIN"/>
    <property type="match status" value="1"/>
</dbReference>
<feature type="non-terminal residue" evidence="1">
    <location>
        <position position="1"/>
    </location>
</feature>
<accession>A0A0L8GEZ7</accession>
<dbReference type="OrthoDB" id="10023262at2759"/>
<dbReference type="PANTHER" id="PTHR37162">
    <property type="entry name" value="HAT FAMILY DIMERISATION DOMAINCONTAINING PROTEIN-RELATED"/>
    <property type="match status" value="1"/>
</dbReference>
<evidence type="ECO:0000313" key="1">
    <source>
        <dbReference type="EMBL" id="KOF75576.1"/>
    </source>
</evidence>
<protein>
    <recommendedName>
        <fullName evidence="2">DUF4371 domain-containing protein</fullName>
    </recommendedName>
</protein>
<name>A0A0L8GEZ7_OCTBM</name>
<organism evidence="1">
    <name type="scientific">Octopus bimaculoides</name>
    <name type="common">California two-spotted octopus</name>
    <dbReference type="NCBI Taxonomy" id="37653"/>
    <lineage>
        <taxon>Eukaryota</taxon>
        <taxon>Metazoa</taxon>
        <taxon>Spiralia</taxon>
        <taxon>Lophotrochozoa</taxon>
        <taxon>Mollusca</taxon>
        <taxon>Cephalopoda</taxon>
        <taxon>Coleoidea</taxon>
        <taxon>Octopodiformes</taxon>
        <taxon>Octopoda</taxon>
        <taxon>Incirrata</taxon>
        <taxon>Octopodidae</taxon>
        <taxon>Octopus</taxon>
    </lineage>
</organism>
<sequence length="311" mass="34868">DSSYYNDRQMGGFGAENTVAAQRIDTFSTIGRHNRVSGIAVQGVELIVVCKASPHFKMQQAQVSLDVPASSSYTRKRGSGHHSNVRIMSNSDIISKVMLHHTKCANIVRNVLAPYFDGDLISDMGDRKFSLLLDESNDISINKLLGISIIYYSDTHKNVKRDVDGIVDALKIELVKKKLDIKNLLAIGNDNARVMIGVNNGVFQKLKEDPSLLLFRCVCHSLQLVVSYTCAECLPINLEFLVSETYKCAYKKLYLAINDKEPLKLVNSCTPRWLSIEPAANRILSQWFELQTHFQTTTTKEKCLLILPLIC</sequence>
<dbReference type="EMBL" id="KQ422062">
    <property type="protein sequence ID" value="KOF75576.1"/>
    <property type="molecule type" value="Genomic_DNA"/>
</dbReference>
<evidence type="ECO:0008006" key="2">
    <source>
        <dbReference type="Google" id="ProtNLM"/>
    </source>
</evidence>
<reference evidence="1" key="1">
    <citation type="submission" date="2015-07" db="EMBL/GenBank/DDBJ databases">
        <title>MeaNS - Measles Nucleotide Surveillance Program.</title>
        <authorList>
            <person name="Tran T."/>
            <person name="Druce J."/>
        </authorList>
    </citation>
    <scope>NUCLEOTIDE SEQUENCE</scope>
    <source>
        <strain evidence="1">UCB-OBI-ISO-001</strain>
        <tissue evidence="1">Gonad</tissue>
    </source>
</reference>
<gene>
    <name evidence="1" type="ORF">OCBIM_22034490mg</name>
</gene>
<dbReference type="AlphaFoldDB" id="A0A0L8GEZ7"/>
<proteinExistence type="predicted"/>